<dbReference type="InterPro" id="IPR001296">
    <property type="entry name" value="Glyco_trans_1"/>
</dbReference>
<dbReference type="AlphaFoldDB" id="A0A257LUU3"/>
<comment type="caution">
    <text evidence="5">The sequence shown here is derived from an EMBL/GenBank/DDBJ whole genome shotgun (WGS) entry which is preliminary data.</text>
</comment>
<keyword evidence="1" id="KW-0328">Glycosyltransferase</keyword>
<evidence type="ECO:0008006" key="7">
    <source>
        <dbReference type="Google" id="ProtNLM"/>
    </source>
</evidence>
<accession>A0A257LUU3</accession>
<dbReference type="CDD" id="cd03801">
    <property type="entry name" value="GT4_PimA-like"/>
    <property type="match status" value="1"/>
</dbReference>
<organism evidence="5 6">
    <name type="scientific">candidate division WOR-3 bacterium 4484_18</name>
    <dbReference type="NCBI Taxonomy" id="2020626"/>
    <lineage>
        <taxon>Bacteria</taxon>
        <taxon>Bacteria division WOR-3</taxon>
    </lineage>
</organism>
<feature type="domain" description="Glycosyltransferase subfamily 4-like N-terminal" evidence="4">
    <location>
        <begin position="15"/>
        <end position="128"/>
    </location>
</feature>
<reference evidence="6" key="1">
    <citation type="submission" date="2017-07" db="EMBL/GenBank/DDBJ databases">
        <title>Novel pathways for hydrocarbon cycling and metabolic interdependencies in hydrothermal sediment communities.</title>
        <authorList>
            <person name="Dombrowski N."/>
            <person name="Seitz K."/>
            <person name="Teske A."/>
            <person name="Baker B."/>
        </authorList>
    </citation>
    <scope>NUCLEOTIDE SEQUENCE [LARGE SCALE GENOMIC DNA]</scope>
</reference>
<dbReference type="GO" id="GO:0016757">
    <property type="term" value="F:glycosyltransferase activity"/>
    <property type="evidence" value="ECO:0007669"/>
    <property type="project" value="UniProtKB-KW"/>
</dbReference>
<dbReference type="Gene3D" id="3.40.50.2000">
    <property type="entry name" value="Glycogen Phosphorylase B"/>
    <property type="match status" value="2"/>
</dbReference>
<dbReference type="EMBL" id="NMUJ01000078">
    <property type="protein sequence ID" value="OYV02531.1"/>
    <property type="molecule type" value="Genomic_DNA"/>
</dbReference>
<dbReference type="InterPro" id="IPR028098">
    <property type="entry name" value="Glyco_trans_4-like_N"/>
</dbReference>
<proteinExistence type="predicted"/>
<dbReference type="PANTHER" id="PTHR12526">
    <property type="entry name" value="GLYCOSYLTRANSFERASE"/>
    <property type="match status" value="1"/>
</dbReference>
<dbReference type="Pfam" id="PF00534">
    <property type="entry name" value="Glycos_transf_1"/>
    <property type="match status" value="1"/>
</dbReference>
<feature type="domain" description="Glycosyl transferase family 1" evidence="3">
    <location>
        <begin position="169"/>
        <end position="328"/>
    </location>
</feature>
<evidence type="ECO:0000256" key="2">
    <source>
        <dbReference type="ARBA" id="ARBA00022679"/>
    </source>
</evidence>
<dbReference type="Proteomes" id="UP000216312">
    <property type="component" value="Unassembled WGS sequence"/>
</dbReference>
<protein>
    <recommendedName>
        <fullName evidence="7">Glycosyl transferase family 1</fullName>
    </recommendedName>
</protein>
<sequence>MKVSIFTDAYYPQPSGVSEYVHHMATTLHGRGYEVEIVAPKYPETAEIEFPRTYRIGKVIRFRGNKAEVTLAYGGNLVNEVRKYLCRVQPDVLILNGPFPPNISYWGLKYSEAFNIGVFHTTTFRQYRMVAGVFRKVFGQTFKKLFQPYIPGEYHIIPPGIDLQRFSYKKRKPTAYPSILFLGRLDERKGLHILLEAISTVKQKIPGVKLYVVGKGNVSYYKKLAGRWGVADVVEFKGVAGWYEVPEYYSKAWIYCAPSIGGESFGIVLLEAMAAGVPVVAGRNPGYEQVITDGKNGVLVEPTPKAIGDAIIRLIKDEGLRQELSMNGLNFVQRFAWPNICDKFIQMFNTNVGYNR</sequence>
<evidence type="ECO:0000313" key="6">
    <source>
        <dbReference type="Proteomes" id="UP000216312"/>
    </source>
</evidence>
<evidence type="ECO:0000313" key="5">
    <source>
        <dbReference type="EMBL" id="OYV02531.1"/>
    </source>
</evidence>
<evidence type="ECO:0000259" key="3">
    <source>
        <dbReference type="Pfam" id="PF00534"/>
    </source>
</evidence>
<evidence type="ECO:0000256" key="1">
    <source>
        <dbReference type="ARBA" id="ARBA00022676"/>
    </source>
</evidence>
<dbReference type="PANTHER" id="PTHR12526:SF510">
    <property type="entry name" value="D-INOSITOL 3-PHOSPHATE GLYCOSYLTRANSFERASE"/>
    <property type="match status" value="1"/>
</dbReference>
<gene>
    <name evidence="5" type="ORF">CGW93_04965</name>
</gene>
<dbReference type="Pfam" id="PF13439">
    <property type="entry name" value="Glyco_transf_4"/>
    <property type="match status" value="1"/>
</dbReference>
<dbReference type="SUPFAM" id="SSF53756">
    <property type="entry name" value="UDP-Glycosyltransferase/glycogen phosphorylase"/>
    <property type="match status" value="1"/>
</dbReference>
<name>A0A257LUU3_UNCW3</name>
<keyword evidence="2" id="KW-0808">Transferase</keyword>
<evidence type="ECO:0000259" key="4">
    <source>
        <dbReference type="Pfam" id="PF13439"/>
    </source>
</evidence>